<organism evidence="14 15">
    <name type="scientific">Candidatus Woesebacteria bacterium RIFCSPHIGHO2_01_FULL_41_10</name>
    <dbReference type="NCBI Taxonomy" id="1802500"/>
    <lineage>
        <taxon>Bacteria</taxon>
        <taxon>Candidatus Woeseibacteriota</taxon>
    </lineage>
</organism>
<dbReference type="SUPFAM" id="SSF52374">
    <property type="entry name" value="Nucleotidylyl transferase"/>
    <property type="match status" value="1"/>
</dbReference>
<feature type="domain" description="Methionyl/Valyl/Leucyl/Isoleucyl-tRNA synthetase anticodon-binding" evidence="12">
    <location>
        <begin position="681"/>
        <end position="794"/>
    </location>
</feature>
<keyword evidence="5 9" id="KW-0067">ATP-binding</keyword>
<dbReference type="Proteomes" id="UP000177263">
    <property type="component" value="Unassembled WGS sequence"/>
</dbReference>
<dbReference type="Gene3D" id="3.40.50.620">
    <property type="entry name" value="HUPs"/>
    <property type="match status" value="2"/>
</dbReference>
<dbReference type="EMBL" id="MGGM01000028">
    <property type="protein sequence ID" value="OGM28542.1"/>
    <property type="molecule type" value="Genomic_DNA"/>
</dbReference>
<feature type="domain" description="Leucyl-tRNA synthetase editing" evidence="13">
    <location>
        <begin position="220"/>
        <end position="406"/>
    </location>
</feature>
<dbReference type="InterPro" id="IPR002300">
    <property type="entry name" value="aa-tRNA-synth_Ia"/>
</dbReference>
<evidence type="ECO:0000313" key="15">
    <source>
        <dbReference type="Proteomes" id="UP000177263"/>
    </source>
</evidence>
<dbReference type="GO" id="GO:0002161">
    <property type="term" value="F:aminoacyl-tRNA deacylase activity"/>
    <property type="evidence" value="ECO:0007669"/>
    <property type="project" value="InterPro"/>
</dbReference>
<evidence type="ECO:0000256" key="8">
    <source>
        <dbReference type="ARBA" id="ARBA00047469"/>
    </source>
</evidence>
<gene>
    <name evidence="9" type="primary">leuS</name>
    <name evidence="14" type="ORF">A2801_03745</name>
</gene>
<dbReference type="InterPro" id="IPR025709">
    <property type="entry name" value="Leu_tRNA-synth_edit"/>
</dbReference>
<evidence type="ECO:0000259" key="12">
    <source>
        <dbReference type="Pfam" id="PF08264"/>
    </source>
</evidence>
<evidence type="ECO:0000313" key="14">
    <source>
        <dbReference type="EMBL" id="OGM28542.1"/>
    </source>
</evidence>
<dbReference type="FunFam" id="1.10.730.10:FF:000002">
    <property type="entry name" value="Leucine--tRNA ligase"/>
    <property type="match status" value="1"/>
</dbReference>
<dbReference type="InterPro" id="IPR013155">
    <property type="entry name" value="M/V/L/I-tRNA-synth_anticd-bd"/>
</dbReference>
<dbReference type="InterPro" id="IPR014729">
    <property type="entry name" value="Rossmann-like_a/b/a_fold"/>
</dbReference>
<dbReference type="GO" id="GO:0004823">
    <property type="term" value="F:leucine-tRNA ligase activity"/>
    <property type="evidence" value="ECO:0007669"/>
    <property type="project" value="UniProtKB-UniRule"/>
</dbReference>
<feature type="domain" description="Aminoacyl-tRNA synthetase class Ia" evidence="11">
    <location>
        <begin position="420"/>
        <end position="637"/>
    </location>
</feature>
<dbReference type="PROSITE" id="PS00178">
    <property type="entry name" value="AA_TRNA_LIGASE_I"/>
    <property type="match status" value="1"/>
</dbReference>
<dbReference type="GO" id="GO:0006429">
    <property type="term" value="P:leucyl-tRNA aminoacylation"/>
    <property type="evidence" value="ECO:0007669"/>
    <property type="project" value="UniProtKB-UniRule"/>
</dbReference>
<dbReference type="PRINTS" id="PR00985">
    <property type="entry name" value="TRNASYNTHLEU"/>
</dbReference>
<feature type="domain" description="Aminoacyl-tRNA synthetase class Ia" evidence="11">
    <location>
        <begin position="12"/>
        <end position="218"/>
    </location>
</feature>
<dbReference type="GO" id="GO:0005829">
    <property type="term" value="C:cytosol"/>
    <property type="evidence" value="ECO:0007669"/>
    <property type="project" value="TreeGrafter"/>
</dbReference>
<evidence type="ECO:0000256" key="1">
    <source>
        <dbReference type="ARBA" id="ARBA00005594"/>
    </source>
</evidence>
<dbReference type="InterPro" id="IPR009008">
    <property type="entry name" value="Val/Leu/Ile-tRNA-synth_edit"/>
</dbReference>
<accession>A0A1F7YMK7</accession>
<dbReference type="SUPFAM" id="SSF50677">
    <property type="entry name" value="ValRS/IleRS/LeuRS editing domain"/>
    <property type="match status" value="1"/>
</dbReference>
<evidence type="ECO:0000256" key="7">
    <source>
        <dbReference type="ARBA" id="ARBA00023146"/>
    </source>
</evidence>
<dbReference type="EC" id="6.1.1.4" evidence="9"/>
<evidence type="ECO:0000256" key="10">
    <source>
        <dbReference type="RuleBase" id="RU363035"/>
    </source>
</evidence>
<dbReference type="InterPro" id="IPR002302">
    <property type="entry name" value="Leu-tRNA-ligase"/>
</dbReference>
<keyword evidence="7 9" id="KW-0030">Aminoacyl-tRNA synthetase</keyword>
<dbReference type="STRING" id="1802500.A2801_03745"/>
<dbReference type="Gene3D" id="1.10.730.10">
    <property type="entry name" value="Isoleucyl-tRNA Synthetase, Domain 1"/>
    <property type="match status" value="1"/>
</dbReference>
<evidence type="ECO:0000256" key="4">
    <source>
        <dbReference type="ARBA" id="ARBA00022741"/>
    </source>
</evidence>
<dbReference type="CDD" id="cd00812">
    <property type="entry name" value="LeuRS_core"/>
    <property type="match status" value="1"/>
</dbReference>
<dbReference type="InterPro" id="IPR001412">
    <property type="entry name" value="aa-tRNA-synth_I_CS"/>
</dbReference>
<comment type="subcellular location">
    <subcellularLocation>
        <location evidence="9">Cytoplasm</location>
    </subcellularLocation>
</comment>
<feature type="short sequence motif" description="'KMSKS' region" evidence="9">
    <location>
        <begin position="609"/>
        <end position="613"/>
    </location>
</feature>
<dbReference type="Pfam" id="PF08264">
    <property type="entry name" value="Anticodon_1"/>
    <property type="match status" value="1"/>
</dbReference>
<evidence type="ECO:0000259" key="11">
    <source>
        <dbReference type="Pfam" id="PF00133"/>
    </source>
</evidence>
<comment type="caution">
    <text evidence="14">The sequence shown here is derived from an EMBL/GenBank/DDBJ whole genome shotgun (WGS) entry which is preliminary data.</text>
</comment>
<dbReference type="GO" id="GO:0005524">
    <property type="term" value="F:ATP binding"/>
    <property type="evidence" value="ECO:0007669"/>
    <property type="project" value="UniProtKB-UniRule"/>
</dbReference>
<keyword evidence="2 9" id="KW-0963">Cytoplasm</keyword>
<dbReference type="Pfam" id="PF13603">
    <property type="entry name" value="tRNA-synt_1_2"/>
    <property type="match status" value="1"/>
</dbReference>
<evidence type="ECO:0000256" key="2">
    <source>
        <dbReference type="ARBA" id="ARBA00022490"/>
    </source>
</evidence>
<dbReference type="PANTHER" id="PTHR43740">
    <property type="entry name" value="LEUCYL-TRNA SYNTHETASE"/>
    <property type="match status" value="1"/>
</dbReference>
<sequence length="835" mass="96208">MKKYDHQKVEKKWQETWEMSGLYTPDLNSANKKFYNLWMFPYPSAEGLHAGHAFASTGSDAFGRYMRMQGMSVFQPIGYDSFGIHSENFAIKVNETPQEMLARTTKNYAHQLKTLGHAYDWTRTVTTSESNYYRWTQWLFVQMFKNGLAYRKSASVNWCPSCKTVLSDEQVINGECERCGSKVEMRQLPQWFFRITDYAEKLLQNLDKIDWTEKVKIAQRNWIGKTEGINITYKIEDTNETVTCWTSRPDTNFGATFIVLAPESPLIDKIITSNQKLSVQQYVESSAKKSKEERIEEGKKKTGVFTGAYAINNLNGERLPIWVSDFVLAEVGTGAVVGVPGHDMRDFEFAKEFGIQIRRVVVGKNGDKDEISRPEQVQEKEGKMMNSQILDGMDILEAKVKIMEYLVEKGWGVLETNYHLRDWLISRQRYWGPPIPMIYCETCAKKGISWLTQNKAKLHNDHSDWEHAGWFPEDNLPVELPKLVDYKPKGTGRGPLDDHPEFYKVNCPHCGAIAKRETDVSDTFLDSSWYFLRYPSTDSIQNRDLAWDPDITKKWLPVDLYFGGAEHSVLHLMYARFVTQMLYDMKLVDFDEPFPKFFAHGLMIKDGAKMSKSRGNVVNPDVYIEKFGADTLRLYLMFMGPMDGYPDFRDTGIEGMRKFVNRLWGLLSTASDKDKTVPEEVRRKLHQTIKKVTEDIKEYRYNTSIAALMEYANILKETNCRAIQAIEPFVQLLAPFAPHLTEEIWREILHKKESIHISTWPTFDESLLENNTVVIPVQVNGKLRTTLTLSNDEAQNKDTVEKKAREAEAVARHLGSQTIKTVFVPGKLINFVVKP</sequence>
<evidence type="ECO:0000256" key="5">
    <source>
        <dbReference type="ARBA" id="ARBA00022840"/>
    </source>
</evidence>
<comment type="caution">
    <text evidence="9">Lacks conserved residue(s) required for the propagation of feature annotation.</text>
</comment>
<dbReference type="Pfam" id="PF00133">
    <property type="entry name" value="tRNA-synt_1"/>
    <property type="match status" value="2"/>
</dbReference>
<evidence type="ECO:0000256" key="3">
    <source>
        <dbReference type="ARBA" id="ARBA00022598"/>
    </source>
</evidence>
<dbReference type="CDD" id="cd07958">
    <property type="entry name" value="Anticodon_Ia_Leu_BEm"/>
    <property type="match status" value="1"/>
</dbReference>
<keyword evidence="4 9" id="KW-0547">Nucleotide-binding</keyword>
<dbReference type="HAMAP" id="MF_00049_B">
    <property type="entry name" value="Leu_tRNA_synth_B"/>
    <property type="match status" value="1"/>
</dbReference>
<evidence type="ECO:0000256" key="9">
    <source>
        <dbReference type="HAMAP-Rule" id="MF_00049"/>
    </source>
</evidence>
<dbReference type="NCBIfam" id="TIGR00396">
    <property type="entry name" value="leuS_bact"/>
    <property type="match status" value="1"/>
</dbReference>
<protein>
    <recommendedName>
        <fullName evidence="9">Leucine--tRNA ligase</fullName>
        <ecNumber evidence="9">6.1.1.4</ecNumber>
    </recommendedName>
    <alternativeName>
        <fullName evidence="9">Leucyl-tRNA synthetase</fullName>
        <shortName evidence="9">LeuRS</shortName>
    </alternativeName>
</protein>
<dbReference type="PANTHER" id="PTHR43740:SF2">
    <property type="entry name" value="LEUCINE--TRNA LIGASE, MITOCHONDRIAL"/>
    <property type="match status" value="1"/>
</dbReference>
<reference evidence="14 15" key="1">
    <citation type="journal article" date="2016" name="Nat. Commun.">
        <title>Thousands of microbial genomes shed light on interconnected biogeochemical processes in an aquifer system.</title>
        <authorList>
            <person name="Anantharaman K."/>
            <person name="Brown C.T."/>
            <person name="Hug L.A."/>
            <person name="Sharon I."/>
            <person name="Castelle C.J."/>
            <person name="Probst A.J."/>
            <person name="Thomas B.C."/>
            <person name="Singh A."/>
            <person name="Wilkins M.J."/>
            <person name="Karaoz U."/>
            <person name="Brodie E.L."/>
            <person name="Williams K.H."/>
            <person name="Hubbard S.S."/>
            <person name="Banfield J.F."/>
        </authorList>
    </citation>
    <scope>NUCLEOTIDE SEQUENCE [LARGE SCALE GENOMIC DNA]</scope>
</reference>
<name>A0A1F7YMK7_9BACT</name>
<dbReference type="SUPFAM" id="SSF47323">
    <property type="entry name" value="Anticodon-binding domain of a subclass of class I aminoacyl-tRNA synthetases"/>
    <property type="match status" value="1"/>
</dbReference>
<evidence type="ECO:0000256" key="6">
    <source>
        <dbReference type="ARBA" id="ARBA00022917"/>
    </source>
</evidence>
<keyword evidence="6 9" id="KW-0648">Protein biosynthesis</keyword>
<proteinExistence type="inferred from homology"/>
<dbReference type="InterPro" id="IPR009080">
    <property type="entry name" value="tRNAsynth_Ia_anticodon-bd"/>
</dbReference>
<dbReference type="AlphaFoldDB" id="A0A1F7YMK7"/>
<keyword evidence="3 9" id="KW-0436">Ligase</keyword>
<feature type="binding site" evidence="9">
    <location>
        <position position="612"/>
    </location>
    <ligand>
        <name>ATP</name>
        <dbReference type="ChEBI" id="CHEBI:30616"/>
    </ligand>
</feature>
<evidence type="ECO:0000259" key="13">
    <source>
        <dbReference type="Pfam" id="PF13603"/>
    </source>
</evidence>
<comment type="similarity">
    <text evidence="1 9 10">Belongs to the class-I aminoacyl-tRNA synthetase family.</text>
</comment>
<comment type="catalytic activity">
    <reaction evidence="8 9">
        <text>tRNA(Leu) + L-leucine + ATP = L-leucyl-tRNA(Leu) + AMP + diphosphate</text>
        <dbReference type="Rhea" id="RHEA:11688"/>
        <dbReference type="Rhea" id="RHEA-COMP:9613"/>
        <dbReference type="Rhea" id="RHEA-COMP:9622"/>
        <dbReference type="ChEBI" id="CHEBI:30616"/>
        <dbReference type="ChEBI" id="CHEBI:33019"/>
        <dbReference type="ChEBI" id="CHEBI:57427"/>
        <dbReference type="ChEBI" id="CHEBI:78442"/>
        <dbReference type="ChEBI" id="CHEBI:78494"/>
        <dbReference type="ChEBI" id="CHEBI:456215"/>
        <dbReference type="EC" id="6.1.1.4"/>
    </reaction>
</comment>